<dbReference type="AlphaFoldDB" id="A0A840D1D4"/>
<proteinExistence type="predicted"/>
<dbReference type="InterPro" id="IPR021670">
    <property type="entry name" value="DUF3256"/>
</dbReference>
<evidence type="ECO:0000313" key="3">
    <source>
        <dbReference type="Proteomes" id="UP000560658"/>
    </source>
</evidence>
<dbReference type="EMBL" id="JACIER010000009">
    <property type="protein sequence ID" value="MBB4044629.1"/>
    <property type="molecule type" value="Genomic_DNA"/>
</dbReference>
<keyword evidence="3" id="KW-1185">Reference proteome</keyword>
<dbReference type="Proteomes" id="UP000560658">
    <property type="component" value="Unassembled WGS sequence"/>
</dbReference>
<feature type="signal peptide" evidence="1">
    <location>
        <begin position="1"/>
        <end position="25"/>
    </location>
</feature>
<dbReference type="Pfam" id="PF11644">
    <property type="entry name" value="DUF3256"/>
    <property type="match status" value="1"/>
</dbReference>
<feature type="chain" id="PRO_5032521635" description="DUF3256 family protein" evidence="1">
    <location>
        <begin position="26"/>
        <end position="218"/>
    </location>
</feature>
<evidence type="ECO:0008006" key="4">
    <source>
        <dbReference type="Google" id="ProtNLM"/>
    </source>
</evidence>
<comment type="caution">
    <text evidence="2">The sequence shown here is derived from an EMBL/GenBank/DDBJ whole genome shotgun (WGS) entry which is preliminary data.</text>
</comment>
<dbReference type="RefSeq" id="WP_183208754.1">
    <property type="nucleotide sequence ID" value="NZ_JACIER010000009.1"/>
</dbReference>
<dbReference type="SUPFAM" id="SSF160925">
    <property type="entry name" value="PG1388-like"/>
    <property type="match status" value="1"/>
</dbReference>
<sequence length="218" mass="24710">MKVSKLSLYTLFVAISIFASGSLYAQEAKKLFVSMPDSLCPLLTSVNRADCIDFLESKMKAEVDNRFGKKSEMTDLSKDYIRMQMSPQTTWQMKVLALSDTTKIVCAISTACAPACDSRFSFYTTDWKRLPASRYISLPALGDFLTTPDSTTIYAFEEVRNSVDLLLMKADFNKESSELTIALTTMDYLSDEVAGKLKEFYRGPVVYKWADERFVRKE</sequence>
<accession>A0A840D1D4</accession>
<evidence type="ECO:0000256" key="1">
    <source>
        <dbReference type="SAM" id="SignalP"/>
    </source>
</evidence>
<evidence type="ECO:0000313" key="2">
    <source>
        <dbReference type="EMBL" id="MBB4044629.1"/>
    </source>
</evidence>
<gene>
    <name evidence="2" type="ORF">GGR06_002424</name>
</gene>
<organism evidence="2 3">
    <name type="scientific">Bacteroides reticulotermitis</name>
    <dbReference type="NCBI Taxonomy" id="1133319"/>
    <lineage>
        <taxon>Bacteria</taxon>
        <taxon>Pseudomonadati</taxon>
        <taxon>Bacteroidota</taxon>
        <taxon>Bacteroidia</taxon>
        <taxon>Bacteroidales</taxon>
        <taxon>Bacteroidaceae</taxon>
        <taxon>Bacteroides</taxon>
    </lineage>
</organism>
<keyword evidence="1" id="KW-0732">Signal</keyword>
<reference evidence="2" key="1">
    <citation type="submission" date="2020-08" db="EMBL/GenBank/DDBJ databases">
        <title>Genomic Encyclopedia of Type Strains, Phase IV (KMG-IV): sequencing the most valuable type-strain genomes for metagenomic binning, comparative biology and taxonomic classification.</title>
        <authorList>
            <person name="Goeker M."/>
        </authorList>
    </citation>
    <scope>NUCLEOTIDE SEQUENCE [LARGE SCALE GENOMIC DNA]</scope>
    <source>
        <strain evidence="2">DSM 105720</strain>
    </source>
</reference>
<protein>
    <recommendedName>
        <fullName evidence="4">DUF3256 family protein</fullName>
    </recommendedName>
</protein>
<name>A0A840D1D4_9BACE</name>